<proteinExistence type="predicted"/>
<reference evidence="2" key="1">
    <citation type="submission" date="2009-10" db="EMBL/GenBank/DDBJ databases">
        <title>Diversity of trophic interactions inside an arsenic-rich microbial ecosystem.</title>
        <authorList>
            <person name="Bertin P.N."/>
            <person name="Heinrich-Salmeron A."/>
            <person name="Pelletier E."/>
            <person name="Goulhen-Chollet F."/>
            <person name="Arsene-Ploetze F."/>
            <person name="Gallien S."/>
            <person name="Calteau A."/>
            <person name="Vallenet D."/>
            <person name="Casiot C."/>
            <person name="Chane-Woon-Ming B."/>
            <person name="Giloteaux L."/>
            <person name="Barakat M."/>
            <person name="Bonnefoy V."/>
            <person name="Bruneel O."/>
            <person name="Chandler M."/>
            <person name="Cleiss J."/>
            <person name="Duran R."/>
            <person name="Elbaz-Poulichet F."/>
            <person name="Fonknechten N."/>
            <person name="Lauga B."/>
            <person name="Mornico D."/>
            <person name="Ortet P."/>
            <person name="Schaeffer C."/>
            <person name="Siguier P."/>
            <person name="Alexander Thil Smith A."/>
            <person name="Van Dorsselaer A."/>
            <person name="Weissenbach J."/>
            <person name="Medigue C."/>
            <person name="Le Paslier D."/>
        </authorList>
    </citation>
    <scope>NUCLEOTIDE SEQUENCE</scope>
</reference>
<gene>
    <name evidence="2" type="ORF">CARN2_3973</name>
</gene>
<comment type="caution">
    <text evidence="2">The sequence shown here is derived from an EMBL/GenBank/DDBJ whole genome shotgun (WGS) entry which is preliminary data.</text>
</comment>
<organism evidence="2">
    <name type="scientific">mine drainage metagenome</name>
    <dbReference type="NCBI Taxonomy" id="410659"/>
    <lineage>
        <taxon>unclassified sequences</taxon>
        <taxon>metagenomes</taxon>
        <taxon>ecological metagenomes</taxon>
    </lineage>
</organism>
<keyword evidence="1" id="KW-0472">Membrane</keyword>
<evidence type="ECO:0000256" key="1">
    <source>
        <dbReference type="SAM" id="Phobius"/>
    </source>
</evidence>
<sequence length="90" mass="9325">MLSLLLMWLAGTSVMPLVVGGAIGAVSPRVLRPCASRLGRQVFWAALAALVTHLVLVGSGLLRDGAVLDYASVLAAAVAASVLACRRTRR</sequence>
<dbReference type="AlphaFoldDB" id="E6PU85"/>
<feature type="transmembrane region" description="Helical" evidence="1">
    <location>
        <begin position="6"/>
        <end position="30"/>
    </location>
</feature>
<keyword evidence="1" id="KW-0812">Transmembrane</keyword>
<feature type="transmembrane region" description="Helical" evidence="1">
    <location>
        <begin position="42"/>
        <end position="61"/>
    </location>
</feature>
<feature type="transmembrane region" description="Helical" evidence="1">
    <location>
        <begin position="67"/>
        <end position="85"/>
    </location>
</feature>
<evidence type="ECO:0000313" key="2">
    <source>
        <dbReference type="EMBL" id="CBH98492.1"/>
    </source>
</evidence>
<name>E6PU85_9ZZZZ</name>
<protein>
    <submittedName>
        <fullName evidence="2">Uncharacterized protein</fullName>
    </submittedName>
</protein>
<accession>E6PU85</accession>
<keyword evidence="1" id="KW-1133">Transmembrane helix</keyword>
<dbReference type="EMBL" id="CABM01000055">
    <property type="protein sequence ID" value="CBH98492.1"/>
    <property type="molecule type" value="Genomic_DNA"/>
</dbReference>